<dbReference type="OrthoDB" id="10031164at2759"/>
<dbReference type="Proteomes" id="UP000663891">
    <property type="component" value="Unassembled WGS sequence"/>
</dbReference>
<dbReference type="Proteomes" id="UP000663881">
    <property type="component" value="Unassembled WGS sequence"/>
</dbReference>
<dbReference type="EMBL" id="CAJNON010000160">
    <property type="protein sequence ID" value="CAF1051695.1"/>
    <property type="molecule type" value="Genomic_DNA"/>
</dbReference>
<keyword evidence="2" id="KW-0732">Signal</keyword>
<evidence type="ECO:0000256" key="1">
    <source>
        <dbReference type="SAM" id="MobiDB-lite"/>
    </source>
</evidence>
<feature type="compositionally biased region" description="Basic and acidic residues" evidence="1">
    <location>
        <begin position="109"/>
        <end position="142"/>
    </location>
</feature>
<protein>
    <submittedName>
        <fullName evidence="4">Uncharacterized protein</fullName>
    </submittedName>
</protein>
<sequence length="1307" mass="147650">MKTGLFIALLVLVASINVFGQSLNENTDERKDRLDTTLTGEKVRPGTIVREENKTTTFRREEIKPETIIRDDTKSDTLRRDDIKSDTLRRDDIKTDTLRTDETTPVTIPRDENIKPDALRRDENIKPEALRRDENIKPEALRRVSSTKTETVRTEETKPISVVPVETTPVAITRDENVKPEALRRVEKTKTETVRTEDTKPVPVVPVEITSTTTPRDENVNADTLQRDDIESNKGLRKKKVTKVTEVREEESSLDGDKEREPEERVTPVAEKERESEEDVKSDTEKDDDETSEHKEVADKERVDSNEADSKFVKTEDVEPKVDVTVTKHETIRKNGLKLSTGDVARVSEKSIHVSGNILLIKYRPAAVDSVQYDLDGARLIHGSRPLVESRLPFARDYLAKGSHVMLYVSTLKTTDPKLAFAKFPVEYKVDNFPLTFDIDIDLPDQQLGLLERSDITLYFFVYITNVYQRMDTFLPAGTSQILLQGTNRLVQKLDVYVRPSGIEITGLFRGRFGEKYIQSGTTFQILIVSEKTLLDKNFSSKDAVAQLTITDVPAMFPIPFSFLVNHQMLESGMKYYAVPYTIESGVRRMITLKPVWVINEQKVLITSQLIFTVIPYPFIIKGFVSRAMPSTFYIQPNSVLKIHFHELGTPIENDIVFKLPEIVTLPQVFQVNISQAVSFDASKKYEVRAVLYDETNEAYMATLQPIPLLDEFSRLSIPVDDLLYYSRVRLHASSNQLLSYMPGSSAQIFVTESPETPTKPIVAMRVDKIDVDFHDFLIKVPATAIEHGRNYYLVMMIEVHGIITHVSKSLFISNNQPPPLVIQLPVLSLNLVRGVIFDVDNRPAQWSSSSYATLYLLDDTITDMEKAVVQTFKIHLENDFPVRFEVQLDFGRLHADRVYRLQTAIENGRGLLEYKPAGSVLILNPQSGLVTDIRIPVRNFKTFQVVNGLVYINDFTAALPEKSEIIVQLSSSPLLSNPSIIDEIRIKVEGHTLPVNFTMNLPLNKIDINAVYYFLVRYTVRDVVVIPASQVFAFSPRNEATIVLTLSKTPQIPITGQVTSTGSALILPTDSTLHLYITDDVSHEKPLIYSEVFLQASTNSIYEFTMNIDSIILQSKKPLYLQADIIYHDAIILSMPRRALLQITPGGEWNINLIVDLPTLLIGKIVTMNSDETIEGDFDVHVEILDRTTTKVVHTTKIRFDIKGSRDFRIELDTELFVHYSSLSVRAVVKNCKNQVLYESGGAVNIHTGLNLNVDLSVVLTDRKKITELSVSSYKGAPLAIGSWQLSVTGVVSDTKTVELNKRIAN</sequence>
<feature type="compositionally biased region" description="Basic and acidic residues" evidence="1">
    <location>
        <begin position="243"/>
        <end position="284"/>
    </location>
</feature>
<evidence type="ECO:0000313" key="5">
    <source>
        <dbReference type="Proteomes" id="UP000663881"/>
    </source>
</evidence>
<feature type="compositionally biased region" description="Basic and acidic residues" evidence="1">
    <location>
        <begin position="215"/>
        <end position="234"/>
    </location>
</feature>
<gene>
    <name evidence="4" type="ORF">OKA104_LOCUS4544</name>
    <name evidence="3" type="ORF">VCS650_LOCUS17443</name>
</gene>
<feature type="compositionally biased region" description="Basic and acidic residues" evidence="1">
    <location>
        <begin position="292"/>
        <end position="312"/>
    </location>
</feature>
<feature type="region of interest" description="Disordered" evidence="1">
    <location>
        <begin position="189"/>
        <end position="312"/>
    </location>
</feature>
<feature type="signal peptide" evidence="2">
    <location>
        <begin position="1"/>
        <end position="20"/>
    </location>
</feature>
<dbReference type="Pfam" id="PF09619">
    <property type="entry name" value="YscW"/>
    <property type="match status" value="1"/>
</dbReference>
<organism evidence="4 5">
    <name type="scientific">Adineta steineri</name>
    <dbReference type="NCBI Taxonomy" id="433720"/>
    <lineage>
        <taxon>Eukaryota</taxon>
        <taxon>Metazoa</taxon>
        <taxon>Spiralia</taxon>
        <taxon>Gnathifera</taxon>
        <taxon>Rotifera</taxon>
        <taxon>Eurotatoria</taxon>
        <taxon>Bdelloidea</taxon>
        <taxon>Adinetida</taxon>
        <taxon>Adinetidae</taxon>
        <taxon>Adineta</taxon>
    </lineage>
</organism>
<dbReference type="InterPro" id="IPR039366">
    <property type="entry name" value="Pilotin"/>
</dbReference>
<evidence type="ECO:0000313" key="4">
    <source>
        <dbReference type="EMBL" id="CAF3560146.1"/>
    </source>
</evidence>
<feature type="chain" id="PRO_5036233425" evidence="2">
    <location>
        <begin position="21"/>
        <end position="1307"/>
    </location>
</feature>
<evidence type="ECO:0000313" key="3">
    <source>
        <dbReference type="EMBL" id="CAF1051695.1"/>
    </source>
</evidence>
<feature type="region of interest" description="Disordered" evidence="1">
    <location>
        <begin position="100"/>
        <end position="156"/>
    </location>
</feature>
<dbReference type="EMBL" id="CAJOAY010000149">
    <property type="protein sequence ID" value="CAF3560146.1"/>
    <property type="molecule type" value="Genomic_DNA"/>
</dbReference>
<comment type="caution">
    <text evidence="4">The sequence shown here is derived from an EMBL/GenBank/DDBJ whole genome shotgun (WGS) entry which is preliminary data.</text>
</comment>
<proteinExistence type="predicted"/>
<name>A0A818KLJ0_9BILA</name>
<reference evidence="4" key="1">
    <citation type="submission" date="2021-02" db="EMBL/GenBank/DDBJ databases">
        <authorList>
            <person name="Nowell W R."/>
        </authorList>
    </citation>
    <scope>NUCLEOTIDE SEQUENCE</scope>
</reference>
<accession>A0A818KLJ0</accession>
<evidence type="ECO:0000256" key="2">
    <source>
        <dbReference type="SAM" id="SignalP"/>
    </source>
</evidence>
<feature type="compositionally biased region" description="Basic and acidic residues" evidence="1">
    <location>
        <begin position="189"/>
        <end position="200"/>
    </location>
</feature>